<keyword evidence="2" id="KW-0645">Protease</keyword>
<gene>
    <name evidence="2" type="ORF">AVDCRST_MAG82-3534</name>
</gene>
<name>A0A6J4QMR0_9ACTN</name>
<dbReference type="EMBL" id="CADCVA010000429">
    <property type="protein sequence ID" value="CAA9448141.1"/>
    <property type="molecule type" value="Genomic_DNA"/>
</dbReference>
<organism evidence="2">
    <name type="scientific">uncultured Rubrobacteraceae bacterium</name>
    <dbReference type="NCBI Taxonomy" id="349277"/>
    <lineage>
        <taxon>Bacteria</taxon>
        <taxon>Bacillati</taxon>
        <taxon>Actinomycetota</taxon>
        <taxon>Rubrobacteria</taxon>
        <taxon>Rubrobacterales</taxon>
        <taxon>Rubrobacteraceae</taxon>
        <taxon>environmental samples</taxon>
    </lineage>
</organism>
<accession>A0A6J4QMR0</accession>
<reference evidence="2" key="1">
    <citation type="submission" date="2020-02" db="EMBL/GenBank/DDBJ databases">
        <authorList>
            <person name="Meier V. D."/>
        </authorList>
    </citation>
    <scope>NUCLEOTIDE SEQUENCE</scope>
    <source>
        <strain evidence="2">AVDCRST_MAG82</strain>
    </source>
</reference>
<sequence>MRFGAGGDWSFAGASLKAGPLREGREMDTRHPPAAFFDIAGTLGAARLSPGQPRRIRRLDPYPQVVAVLERLREGNVRLGIVSGLGEEEDARSMLAESGLLGFFEPDLLVFGDEGSPATFARAAGRAGHSATPERCVYVGEDRDERGRALEAGLRAAPHPRLAREVLDGESLRYVRINVPEAQRGGERWAEAVADLPVVPIHVGGEGGTTVYAIATSGAASRLDDLGFEVLRLGGEDLPVATAAYLLRDDRQARTGFLSPEGESGSFFGAEESRWVLASSEEGLYVALPAGRSVEEYHFEEAMHGHNLKLTPGMALLEPPVPGLAAGLLPSAPTGASLSREEVEALLDGITAESIAADLERYGENFRSRHVQHEHNALAVAALALDLEEIGGGDFQVSLHRFTHEGRGLDNVEAELPGREPGEMVLATAHLDSTAQSSVGYDPSTDDAPGADDDLSGTIAVLAAARVIRKLSATAPPRRTIRFVLFNAEEHGLVGSKAYAADEAALAVPIVAVYQMDMVGYNVEDPRTYEVHAGVGRFPEVEQRSLALAERIGRLAEQVSPNLPAPQIYLSSDPDPAEGRSDHASFQLVGYPACATSEDFFAGPGPGVPQSEGNPNYHKTADTFVDPEYAADIARAVAAATWVTANS</sequence>
<feature type="domain" description="Peptidase M28" evidence="1">
    <location>
        <begin position="411"/>
        <end position="638"/>
    </location>
</feature>
<dbReference type="InterPro" id="IPR045175">
    <property type="entry name" value="M28_fam"/>
</dbReference>
<dbReference type="Pfam" id="PF04389">
    <property type="entry name" value="Peptidase_M28"/>
    <property type="match status" value="1"/>
</dbReference>
<dbReference type="InterPro" id="IPR007484">
    <property type="entry name" value="Peptidase_M28"/>
</dbReference>
<evidence type="ECO:0000313" key="2">
    <source>
        <dbReference type="EMBL" id="CAA9448141.1"/>
    </source>
</evidence>
<dbReference type="SUPFAM" id="SSF53187">
    <property type="entry name" value="Zn-dependent exopeptidases"/>
    <property type="match status" value="1"/>
</dbReference>
<dbReference type="GO" id="GO:0004177">
    <property type="term" value="F:aminopeptidase activity"/>
    <property type="evidence" value="ECO:0007669"/>
    <property type="project" value="UniProtKB-KW"/>
</dbReference>
<proteinExistence type="predicted"/>
<dbReference type="EC" id="3.4.11.10" evidence="2"/>
<dbReference type="Gene3D" id="3.40.630.10">
    <property type="entry name" value="Zn peptidases"/>
    <property type="match status" value="1"/>
</dbReference>
<keyword evidence="2" id="KW-0378">Hydrolase</keyword>
<dbReference type="PANTHER" id="PTHR12147">
    <property type="entry name" value="METALLOPEPTIDASE M28 FAMILY MEMBER"/>
    <property type="match status" value="1"/>
</dbReference>
<dbReference type="InterPro" id="IPR036412">
    <property type="entry name" value="HAD-like_sf"/>
</dbReference>
<dbReference type="Gene3D" id="3.40.50.1000">
    <property type="entry name" value="HAD superfamily/HAD-like"/>
    <property type="match status" value="1"/>
</dbReference>
<dbReference type="InterPro" id="IPR023214">
    <property type="entry name" value="HAD_sf"/>
</dbReference>
<dbReference type="PANTHER" id="PTHR12147:SF26">
    <property type="entry name" value="PEPTIDASE M28 DOMAIN-CONTAINING PROTEIN"/>
    <property type="match status" value="1"/>
</dbReference>
<dbReference type="AlphaFoldDB" id="A0A6J4QMR0"/>
<dbReference type="GO" id="GO:0008235">
    <property type="term" value="F:metalloexopeptidase activity"/>
    <property type="evidence" value="ECO:0007669"/>
    <property type="project" value="InterPro"/>
</dbReference>
<protein>
    <submittedName>
        <fullName evidence="2">Bacterial leucyl aminopeptidase</fullName>
        <ecNumber evidence="2">3.4.11.10</ecNumber>
    </submittedName>
</protein>
<dbReference type="SUPFAM" id="SSF56784">
    <property type="entry name" value="HAD-like"/>
    <property type="match status" value="1"/>
</dbReference>
<dbReference type="GO" id="GO:0006508">
    <property type="term" value="P:proteolysis"/>
    <property type="evidence" value="ECO:0007669"/>
    <property type="project" value="InterPro"/>
</dbReference>
<keyword evidence="2" id="KW-0031">Aminopeptidase</keyword>
<evidence type="ECO:0000259" key="1">
    <source>
        <dbReference type="Pfam" id="PF04389"/>
    </source>
</evidence>